<accession>A0ACC3BML1</accession>
<keyword evidence="2" id="KW-1185">Reference proteome</keyword>
<dbReference type="Proteomes" id="UP000798662">
    <property type="component" value="Chromosome 1"/>
</dbReference>
<evidence type="ECO:0000313" key="1">
    <source>
        <dbReference type="EMBL" id="KAK1859165.1"/>
    </source>
</evidence>
<name>A0ACC3BML1_PYRYE</name>
<proteinExistence type="predicted"/>
<reference evidence="1" key="1">
    <citation type="submission" date="2019-11" db="EMBL/GenBank/DDBJ databases">
        <title>Nori genome reveals adaptations in red seaweeds to the harsh intertidal environment.</title>
        <authorList>
            <person name="Wang D."/>
            <person name="Mao Y."/>
        </authorList>
    </citation>
    <scope>NUCLEOTIDE SEQUENCE</scope>
    <source>
        <tissue evidence="1">Gametophyte</tissue>
    </source>
</reference>
<gene>
    <name evidence="1" type="ORF">I4F81_001762</name>
</gene>
<protein>
    <submittedName>
        <fullName evidence="1">Uncharacterized protein</fullName>
    </submittedName>
</protein>
<sequence>MEQRLYPPVRYVAVARLSDRHPIAHYSPPPLPVAGAEEPLARLSPPGTPPPSIFIDKVTRVLRSKRVSEHARLTITDRDVGHIHFDSSPTHLFLVIAATSLPQRGAFKLLAELMRDFVPPDRAPAEPWGASAATEGLLATVVKRHNGRSRPPPSAAVAGTDTAVGGGGGRDGKEPAAREVSLSSSSSTTLSSLGAGGHGSSRTAVSVDFPSEWEKGVPGGGGGGVERVVGGDERRALDAAAAADARSRRALVIAIGVGALLILVGGPLVLWK</sequence>
<organism evidence="1 2">
    <name type="scientific">Pyropia yezoensis</name>
    <name type="common">Susabi-nori</name>
    <name type="synonym">Porphyra yezoensis</name>
    <dbReference type="NCBI Taxonomy" id="2788"/>
    <lineage>
        <taxon>Eukaryota</taxon>
        <taxon>Rhodophyta</taxon>
        <taxon>Bangiophyceae</taxon>
        <taxon>Bangiales</taxon>
        <taxon>Bangiaceae</taxon>
        <taxon>Pyropia</taxon>
    </lineage>
</organism>
<evidence type="ECO:0000313" key="2">
    <source>
        <dbReference type="Proteomes" id="UP000798662"/>
    </source>
</evidence>
<dbReference type="EMBL" id="CM020618">
    <property type="protein sequence ID" value="KAK1859165.1"/>
    <property type="molecule type" value="Genomic_DNA"/>
</dbReference>
<comment type="caution">
    <text evidence="1">The sequence shown here is derived from an EMBL/GenBank/DDBJ whole genome shotgun (WGS) entry which is preliminary data.</text>
</comment>